<evidence type="ECO:0000313" key="1">
    <source>
        <dbReference type="EMBL" id="MDF8333046.1"/>
    </source>
</evidence>
<proteinExistence type="predicted"/>
<evidence type="ECO:0000313" key="2">
    <source>
        <dbReference type="Proteomes" id="UP001222770"/>
    </source>
</evidence>
<dbReference type="Proteomes" id="UP001222770">
    <property type="component" value="Unassembled WGS sequence"/>
</dbReference>
<dbReference type="EMBL" id="JAROCY010000005">
    <property type="protein sequence ID" value="MDF8333046.1"/>
    <property type="molecule type" value="Genomic_DNA"/>
</dbReference>
<sequence>MVIDLLSRALAVQPDDTWALFVMARTLVALKREEEAQEVLERLVAVDPGNVRGLALSAVLRWRRGDREGAFARAGEARRLTASPSDLPTSLAPVLSAMDFGL</sequence>
<name>A0ABT6CGZ1_9SPHN</name>
<comment type="caution">
    <text evidence="1">The sequence shown here is derived from an EMBL/GenBank/DDBJ whole genome shotgun (WGS) entry which is preliminary data.</text>
</comment>
<dbReference type="Pfam" id="PF14559">
    <property type="entry name" value="TPR_19"/>
    <property type="match status" value="1"/>
</dbReference>
<dbReference type="SUPFAM" id="SSF48452">
    <property type="entry name" value="TPR-like"/>
    <property type="match status" value="1"/>
</dbReference>
<keyword evidence="2" id="KW-1185">Reference proteome</keyword>
<dbReference type="RefSeq" id="WP_277276329.1">
    <property type="nucleotide sequence ID" value="NZ_JAROCY010000005.1"/>
</dbReference>
<dbReference type="InterPro" id="IPR011990">
    <property type="entry name" value="TPR-like_helical_dom_sf"/>
</dbReference>
<organism evidence="1 2">
    <name type="scientific">Novosphingobium cyanobacteriorum</name>
    <dbReference type="NCBI Taxonomy" id="3024215"/>
    <lineage>
        <taxon>Bacteria</taxon>
        <taxon>Pseudomonadati</taxon>
        <taxon>Pseudomonadota</taxon>
        <taxon>Alphaproteobacteria</taxon>
        <taxon>Sphingomonadales</taxon>
        <taxon>Sphingomonadaceae</taxon>
        <taxon>Novosphingobium</taxon>
    </lineage>
</organism>
<protein>
    <submittedName>
        <fullName evidence="1">Tetratricopeptide repeat protein</fullName>
    </submittedName>
</protein>
<dbReference type="Gene3D" id="1.25.40.10">
    <property type="entry name" value="Tetratricopeptide repeat domain"/>
    <property type="match status" value="1"/>
</dbReference>
<gene>
    <name evidence="1" type="ORF">POM99_07525</name>
</gene>
<accession>A0ABT6CGZ1</accession>
<reference evidence="1 2" key="1">
    <citation type="submission" date="2023-03" db="EMBL/GenBank/DDBJ databases">
        <title>Novosphingobium cyanobacteriorum sp. nov., isolated from a eutrophic reservoir during the Microcystis bloom period.</title>
        <authorList>
            <person name="Kang M."/>
            <person name="Le V."/>
            <person name="Ko S.-R."/>
            <person name="Lee S.-A."/>
            <person name="Ahn C.-Y."/>
        </authorList>
    </citation>
    <scope>NUCLEOTIDE SEQUENCE [LARGE SCALE GENOMIC DNA]</scope>
    <source>
        <strain evidence="1 2">HBC54</strain>
    </source>
</reference>